<dbReference type="Proteomes" id="UP001367508">
    <property type="component" value="Unassembled WGS sequence"/>
</dbReference>
<keyword evidence="2" id="KW-1185">Reference proteome</keyword>
<evidence type="ECO:0000313" key="2">
    <source>
        <dbReference type="Proteomes" id="UP001367508"/>
    </source>
</evidence>
<sequence>MTFRKNHIGQCRKQIVLRLATETGSLQPALGWLNYLEVNLSGQFSIKPRIMFISLPKKQIQTKGCIIDFNSNHGRIAQVLYSVCSGSRLHDLGKPSELGKQFKLDLGKKTKLERNRNLLGSRNYHLIYGAVRTNQQPTSFTAAILVLE</sequence>
<organism evidence="1 2">
    <name type="scientific">Canavalia gladiata</name>
    <name type="common">Sword bean</name>
    <name type="synonym">Dolichos gladiatus</name>
    <dbReference type="NCBI Taxonomy" id="3824"/>
    <lineage>
        <taxon>Eukaryota</taxon>
        <taxon>Viridiplantae</taxon>
        <taxon>Streptophyta</taxon>
        <taxon>Embryophyta</taxon>
        <taxon>Tracheophyta</taxon>
        <taxon>Spermatophyta</taxon>
        <taxon>Magnoliopsida</taxon>
        <taxon>eudicotyledons</taxon>
        <taxon>Gunneridae</taxon>
        <taxon>Pentapetalae</taxon>
        <taxon>rosids</taxon>
        <taxon>fabids</taxon>
        <taxon>Fabales</taxon>
        <taxon>Fabaceae</taxon>
        <taxon>Papilionoideae</taxon>
        <taxon>50 kb inversion clade</taxon>
        <taxon>NPAAA clade</taxon>
        <taxon>indigoferoid/millettioid clade</taxon>
        <taxon>Phaseoleae</taxon>
        <taxon>Canavalia</taxon>
    </lineage>
</organism>
<accession>A0AAN9MWW9</accession>
<name>A0AAN9MWW9_CANGL</name>
<comment type="caution">
    <text evidence="1">The sequence shown here is derived from an EMBL/GenBank/DDBJ whole genome shotgun (WGS) entry which is preliminary data.</text>
</comment>
<protein>
    <submittedName>
        <fullName evidence="1">Uncharacterized protein</fullName>
    </submittedName>
</protein>
<evidence type="ECO:0000313" key="1">
    <source>
        <dbReference type="EMBL" id="KAK7361481.1"/>
    </source>
</evidence>
<dbReference type="EMBL" id="JAYMYQ010000001">
    <property type="protein sequence ID" value="KAK7361481.1"/>
    <property type="molecule type" value="Genomic_DNA"/>
</dbReference>
<reference evidence="1 2" key="1">
    <citation type="submission" date="2024-01" db="EMBL/GenBank/DDBJ databases">
        <title>The genomes of 5 underutilized Papilionoideae crops provide insights into root nodulation and disease resistanc.</title>
        <authorList>
            <person name="Jiang F."/>
        </authorList>
    </citation>
    <scope>NUCLEOTIDE SEQUENCE [LARGE SCALE GENOMIC DNA]</scope>
    <source>
        <strain evidence="1">LVBAO_FW01</strain>
        <tissue evidence="1">Leaves</tissue>
    </source>
</reference>
<dbReference type="AlphaFoldDB" id="A0AAN9MWW9"/>
<gene>
    <name evidence="1" type="ORF">VNO77_03549</name>
</gene>
<proteinExistence type="predicted"/>